<evidence type="ECO:0000313" key="2">
    <source>
        <dbReference type="EMBL" id="MPC91603.1"/>
    </source>
</evidence>
<name>A0A5B7JAX5_PORTR</name>
<evidence type="ECO:0000313" key="3">
    <source>
        <dbReference type="Proteomes" id="UP000324222"/>
    </source>
</evidence>
<dbReference type="AlphaFoldDB" id="A0A5B7JAX5"/>
<organism evidence="2 3">
    <name type="scientific">Portunus trituberculatus</name>
    <name type="common">Swimming crab</name>
    <name type="synonym">Neptunus trituberculatus</name>
    <dbReference type="NCBI Taxonomy" id="210409"/>
    <lineage>
        <taxon>Eukaryota</taxon>
        <taxon>Metazoa</taxon>
        <taxon>Ecdysozoa</taxon>
        <taxon>Arthropoda</taxon>
        <taxon>Crustacea</taxon>
        <taxon>Multicrustacea</taxon>
        <taxon>Malacostraca</taxon>
        <taxon>Eumalacostraca</taxon>
        <taxon>Eucarida</taxon>
        <taxon>Decapoda</taxon>
        <taxon>Pleocyemata</taxon>
        <taxon>Brachyura</taxon>
        <taxon>Eubrachyura</taxon>
        <taxon>Portunoidea</taxon>
        <taxon>Portunidae</taxon>
        <taxon>Portuninae</taxon>
        <taxon>Portunus</taxon>
    </lineage>
</organism>
<sequence length="69" mass="7896">MPCPHSQVVRDTMQYRQENNLRRSDFLQLLLDAQLQELTNNNKSCPSNSHNAGKVTNQGKISPQPHRPI</sequence>
<evidence type="ECO:0000256" key="1">
    <source>
        <dbReference type="SAM" id="MobiDB-lite"/>
    </source>
</evidence>
<feature type="compositionally biased region" description="Polar residues" evidence="1">
    <location>
        <begin position="40"/>
        <end position="61"/>
    </location>
</feature>
<keyword evidence="3" id="KW-1185">Reference proteome</keyword>
<comment type="caution">
    <text evidence="2">The sequence shown here is derived from an EMBL/GenBank/DDBJ whole genome shotgun (WGS) entry which is preliminary data.</text>
</comment>
<protein>
    <submittedName>
        <fullName evidence="2">Uncharacterized protein</fullName>
    </submittedName>
</protein>
<dbReference type="Proteomes" id="UP000324222">
    <property type="component" value="Unassembled WGS sequence"/>
</dbReference>
<feature type="region of interest" description="Disordered" evidence="1">
    <location>
        <begin position="40"/>
        <end position="69"/>
    </location>
</feature>
<gene>
    <name evidence="2" type="ORF">E2C01_086649</name>
</gene>
<dbReference type="EMBL" id="VSRR010088336">
    <property type="protein sequence ID" value="MPC91603.1"/>
    <property type="molecule type" value="Genomic_DNA"/>
</dbReference>
<reference evidence="2 3" key="1">
    <citation type="submission" date="2019-05" db="EMBL/GenBank/DDBJ databases">
        <title>Another draft genome of Portunus trituberculatus and its Hox gene families provides insights of decapod evolution.</title>
        <authorList>
            <person name="Jeong J.-H."/>
            <person name="Song I."/>
            <person name="Kim S."/>
            <person name="Choi T."/>
            <person name="Kim D."/>
            <person name="Ryu S."/>
            <person name="Kim W."/>
        </authorList>
    </citation>
    <scope>NUCLEOTIDE SEQUENCE [LARGE SCALE GENOMIC DNA]</scope>
    <source>
        <tissue evidence="2">Muscle</tissue>
    </source>
</reference>
<proteinExistence type="predicted"/>
<accession>A0A5B7JAX5</accession>